<proteinExistence type="predicted"/>
<dbReference type="EMBL" id="CP029487">
    <property type="protein sequence ID" value="QCT72304.1"/>
    <property type="molecule type" value="Genomic_DNA"/>
</dbReference>
<dbReference type="RefSeq" id="WP_074616359.1">
    <property type="nucleotide sequence ID" value="NZ_CP029487.1"/>
</dbReference>
<reference evidence="2 3" key="1">
    <citation type="submission" date="2018-05" db="EMBL/GenBank/DDBJ databases">
        <title>Genome comparison of Eubacterium sp.</title>
        <authorList>
            <person name="Feng Y."/>
            <person name="Sanchez-Andrea I."/>
            <person name="Stams A.J.M."/>
            <person name="De Vos W.M."/>
        </authorList>
    </citation>
    <scope>NUCLEOTIDE SEQUENCE [LARGE SCALE GENOMIC DNA]</scope>
    <source>
        <strain evidence="2 3">YI</strain>
    </source>
</reference>
<evidence type="ECO:0000313" key="3">
    <source>
        <dbReference type="Proteomes" id="UP000218387"/>
    </source>
</evidence>
<evidence type="ECO:0000256" key="1">
    <source>
        <dbReference type="SAM" id="Phobius"/>
    </source>
</evidence>
<sequence length="168" mass="20304">MEPEFIVEPSYTKEEMKQFPKECWRLFENKPFFIGLRIVAVLFMVIILFVTLMRIIVVENLWVWVMAAIFGIIMAVFLPKWVSFKCIGIGINFIANLMNKKINEKIEFYIDHIDCLEYKNIQYRDMEIIEYENRLILKAERFYFLIKRSDLSLGEYNELIKFLYLKNN</sequence>
<accession>A0A4P9C9V9</accession>
<organism evidence="2 3">
    <name type="scientific">Eubacterium maltosivorans</name>
    <dbReference type="NCBI Taxonomy" id="2041044"/>
    <lineage>
        <taxon>Bacteria</taxon>
        <taxon>Bacillati</taxon>
        <taxon>Bacillota</taxon>
        <taxon>Clostridia</taxon>
        <taxon>Eubacteriales</taxon>
        <taxon>Eubacteriaceae</taxon>
        <taxon>Eubacterium</taxon>
    </lineage>
</organism>
<keyword evidence="3" id="KW-1185">Reference proteome</keyword>
<name>A0A4P9C9V9_EUBML</name>
<dbReference type="AlphaFoldDB" id="A0A4P9C9V9"/>
<keyword evidence="1" id="KW-0812">Transmembrane</keyword>
<protein>
    <recommendedName>
        <fullName evidence="4">YcxB-like protein domain-containing protein</fullName>
    </recommendedName>
</protein>
<dbReference type="Proteomes" id="UP000218387">
    <property type="component" value="Chromosome"/>
</dbReference>
<feature type="transmembrane region" description="Helical" evidence="1">
    <location>
        <begin position="34"/>
        <end position="55"/>
    </location>
</feature>
<gene>
    <name evidence="2" type="ORF">CPZ25_013520</name>
</gene>
<keyword evidence="1" id="KW-1133">Transmembrane helix</keyword>
<evidence type="ECO:0008006" key="4">
    <source>
        <dbReference type="Google" id="ProtNLM"/>
    </source>
</evidence>
<evidence type="ECO:0000313" key="2">
    <source>
        <dbReference type="EMBL" id="QCT72304.1"/>
    </source>
</evidence>
<keyword evidence="1" id="KW-0472">Membrane</keyword>
<dbReference type="KEGG" id="emt:CPZ25_013520"/>
<feature type="transmembrane region" description="Helical" evidence="1">
    <location>
        <begin position="61"/>
        <end position="78"/>
    </location>
</feature>